<feature type="region of interest" description="Disordered" evidence="1">
    <location>
        <begin position="15"/>
        <end position="58"/>
    </location>
</feature>
<gene>
    <name evidence="2" type="ORF">BDU57DRAFT_508235</name>
</gene>
<sequence>MNHVRTTRTAWRNMCAASQRTGKPSTRSYATANNPSIPPQPTPPASPPNPKSPPKQSSRVGAYYKTFSYPVFKTFLIALFTYQITYYAWLKLEVIEDKHALSAEVADLQHQLRDALARQKDKAGDVVDEVVGKVGDYAEETKEAGRAVVESVREGGEEVGKTAGTVGKVAQGGWWPW</sequence>
<accession>A0A6A5QZM3</accession>
<protein>
    <submittedName>
        <fullName evidence="2">Uncharacterized protein</fullName>
    </submittedName>
</protein>
<evidence type="ECO:0000313" key="3">
    <source>
        <dbReference type="Proteomes" id="UP000800096"/>
    </source>
</evidence>
<dbReference type="Proteomes" id="UP000800096">
    <property type="component" value="Unassembled WGS sequence"/>
</dbReference>
<keyword evidence="3" id="KW-1185">Reference proteome</keyword>
<feature type="compositionally biased region" description="Polar residues" evidence="1">
    <location>
        <begin position="16"/>
        <end position="31"/>
    </location>
</feature>
<organism evidence="2 3">
    <name type="scientific">Ampelomyces quisqualis</name>
    <name type="common">Powdery mildew agent</name>
    <dbReference type="NCBI Taxonomy" id="50730"/>
    <lineage>
        <taxon>Eukaryota</taxon>
        <taxon>Fungi</taxon>
        <taxon>Dikarya</taxon>
        <taxon>Ascomycota</taxon>
        <taxon>Pezizomycotina</taxon>
        <taxon>Dothideomycetes</taxon>
        <taxon>Pleosporomycetidae</taxon>
        <taxon>Pleosporales</taxon>
        <taxon>Pleosporineae</taxon>
        <taxon>Phaeosphaeriaceae</taxon>
        <taxon>Ampelomyces</taxon>
    </lineage>
</organism>
<proteinExistence type="predicted"/>
<dbReference type="AlphaFoldDB" id="A0A6A5QZM3"/>
<feature type="compositionally biased region" description="Pro residues" evidence="1">
    <location>
        <begin position="36"/>
        <end position="53"/>
    </location>
</feature>
<evidence type="ECO:0000313" key="2">
    <source>
        <dbReference type="EMBL" id="KAF1920114.1"/>
    </source>
</evidence>
<dbReference type="OrthoDB" id="2120024at2759"/>
<reference evidence="2" key="1">
    <citation type="journal article" date="2020" name="Stud. Mycol.">
        <title>101 Dothideomycetes genomes: a test case for predicting lifestyles and emergence of pathogens.</title>
        <authorList>
            <person name="Haridas S."/>
            <person name="Albert R."/>
            <person name="Binder M."/>
            <person name="Bloem J."/>
            <person name="Labutti K."/>
            <person name="Salamov A."/>
            <person name="Andreopoulos B."/>
            <person name="Baker S."/>
            <person name="Barry K."/>
            <person name="Bills G."/>
            <person name="Bluhm B."/>
            <person name="Cannon C."/>
            <person name="Castanera R."/>
            <person name="Culley D."/>
            <person name="Daum C."/>
            <person name="Ezra D."/>
            <person name="Gonzalez J."/>
            <person name="Henrissat B."/>
            <person name="Kuo A."/>
            <person name="Liang C."/>
            <person name="Lipzen A."/>
            <person name="Lutzoni F."/>
            <person name="Magnuson J."/>
            <person name="Mondo S."/>
            <person name="Nolan M."/>
            <person name="Ohm R."/>
            <person name="Pangilinan J."/>
            <person name="Park H.-J."/>
            <person name="Ramirez L."/>
            <person name="Alfaro M."/>
            <person name="Sun H."/>
            <person name="Tritt A."/>
            <person name="Yoshinaga Y."/>
            <person name="Zwiers L.-H."/>
            <person name="Turgeon B."/>
            <person name="Goodwin S."/>
            <person name="Spatafora J."/>
            <person name="Crous P."/>
            <person name="Grigoriev I."/>
        </authorList>
    </citation>
    <scope>NUCLEOTIDE SEQUENCE</scope>
    <source>
        <strain evidence="2">HMLAC05119</strain>
    </source>
</reference>
<evidence type="ECO:0000256" key="1">
    <source>
        <dbReference type="SAM" id="MobiDB-lite"/>
    </source>
</evidence>
<name>A0A6A5QZM3_AMPQU</name>
<dbReference type="EMBL" id="ML979132">
    <property type="protein sequence ID" value="KAF1920114.1"/>
    <property type="molecule type" value="Genomic_DNA"/>
</dbReference>